<feature type="transmembrane region" description="Helical" evidence="1">
    <location>
        <begin position="248"/>
        <end position="268"/>
    </location>
</feature>
<evidence type="ECO:0000256" key="1">
    <source>
        <dbReference type="SAM" id="Phobius"/>
    </source>
</evidence>
<keyword evidence="3" id="KW-1185">Reference proteome</keyword>
<proteinExistence type="predicted"/>
<gene>
    <name evidence="2" type="ORF">AMORRO_LOCUS76</name>
</gene>
<dbReference type="AlphaFoldDB" id="A0A9N8YPJ1"/>
<dbReference type="Proteomes" id="UP000789342">
    <property type="component" value="Unassembled WGS sequence"/>
</dbReference>
<name>A0A9N8YPJ1_9GLOM</name>
<keyword evidence="1" id="KW-0812">Transmembrane</keyword>
<sequence>MFYRRIFSITINIIIIFTILLSFRFTKNEFPEQERSRFTGYLTWHGKLSHFDQESYDASLWFWIVINGLSAVYAFVWASKRNLPKKVITYIYQENGSRTTSHFLNVIIAYYITFTFVSGFALFLFDNGKMFSTFAAFHNAFELAMILLFFQGGKITLKYFYATVGGYIFLVNLLDITLPWPINGLWFKAQGLCLDFALCIVFTRTYKATQEYVEGLTSAQLPLVNDEDHPFEEDSSISPLIIQHPQQLLLLIFSSAIHIVGNAFAALFPSDGWG</sequence>
<feature type="transmembrane region" description="Helical" evidence="1">
    <location>
        <begin position="7"/>
        <end position="25"/>
    </location>
</feature>
<accession>A0A9N8YPJ1</accession>
<keyword evidence="1" id="KW-0472">Membrane</keyword>
<feature type="transmembrane region" description="Helical" evidence="1">
    <location>
        <begin position="131"/>
        <end position="150"/>
    </location>
</feature>
<feature type="transmembrane region" description="Helical" evidence="1">
    <location>
        <begin position="103"/>
        <end position="125"/>
    </location>
</feature>
<reference evidence="2" key="1">
    <citation type="submission" date="2021-06" db="EMBL/GenBank/DDBJ databases">
        <authorList>
            <person name="Kallberg Y."/>
            <person name="Tangrot J."/>
            <person name="Rosling A."/>
        </authorList>
    </citation>
    <scope>NUCLEOTIDE SEQUENCE</scope>
    <source>
        <strain evidence="2">CL551</strain>
    </source>
</reference>
<comment type="caution">
    <text evidence="2">The sequence shown here is derived from an EMBL/GenBank/DDBJ whole genome shotgun (WGS) entry which is preliminary data.</text>
</comment>
<evidence type="ECO:0000313" key="2">
    <source>
        <dbReference type="EMBL" id="CAG8438238.1"/>
    </source>
</evidence>
<evidence type="ECO:0000313" key="3">
    <source>
        <dbReference type="Proteomes" id="UP000789342"/>
    </source>
</evidence>
<keyword evidence="1" id="KW-1133">Transmembrane helix</keyword>
<feature type="transmembrane region" description="Helical" evidence="1">
    <location>
        <begin position="159"/>
        <end position="179"/>
    </location>
</feature>
<feature type="transmembrane region" description="Helical" evidence="1">
    <location>
        <begin position="60"/>
        <end position="78"/>
    </location>
</feature>
<protein>
    <submittedName>
        <fullName evidence="2">2740_t:CDS:1</fullName>
    </submittedName>
</protein>
<dbReference type="EMBL" id="CAJVPV010000014">
    <property type="protein sequence ID" value="CAG8438238.1"/>
    <property type="molecule type" value="Genomic_DNA"/>
</dbReference>
<organism evidence="2 3">
    <name type="scientific">Acaulospora morrowiae</name>
    <dbReference type="NCBI Taxonomy" id="94023"/>
    <lineage>
        <taxon>Eukaryota</taxon>
        <taxon>Fungi</taxon>
        <taxon>Fungi incertae sedis</taxon>
        <taxon>Mucoromycota</taxon>
        <taxon>Glomeromycotina</taxon>
        <taxon>Glomeromycetes</taxon>
        <taxon>Diversisporales</taxon>
        <taxon>Acaulosporaceae</taxon>
        <taxon>Acaulospora</taxon>
    </lineage>
</organism>
<dbReference type="OrthoDB" id="2327125at2759"/>